<reference evidence="2" key="1">
    <citation type="submission" date="2021-07" db="EMBL/GenBank/DDBJ databases">
        <title>Studies on halocins as antimicrobial molecules from haloarchaea.</title>
        <authorList>
            <person name="Kumar S."/>
            <person name="Khare S.K."/>
        </authorList>
    </citation>
    <scope>NUCLEOTIDE SEQUENCE</scope>
    <source>
        <strain evidence="2">NCIM 5678</strain>
    </source>
</reference>
<feature type="transmembrane region" description="Helical" evidence="1">
    <location>
        <begin position="37"/>
        <end position="53"/>
    </location>
</feature>
<accession>A0ABY5RC90</accession>
<dbReference type="GeneID" id="74529019"/>
<evidence type="ECO:0000256" key="1">
    <source>
        <dbReference type="SAM" id="Phobius"/>
    </source>
</evidence>
<dbReference type="RefSeq" id="WP_258301749.1">
    <property type="nucleotide sequence ID" value="NZ_CP078063.1"/>
</dbReference>
<protein>
    <submittedName>
        <fullName evidence="2">Uncharacterized protein</fullName>
    </submittedName>
</protein>
<name>A0ABY5RC90_HALLR</name>
<proteinExistence type="predicted"/>
<keyword evidence="1" id="KW-0812">Transmembrane</keyword>
<organism evidence="2 3">
    <name type="scientific">Haloferax larsenii</name>
    <dbReference type="NCBI Taxonomy" id="302484"/>
    <lineage>
        <taxon>Archaea</taxon>
        <taxon>Methanobacteriati</taxon>
        <taxon>Methanobacteriota</taxon>
        <taxon>Stenosarchaea group</taxon>
        <taxon>Halobacteria</taxon>
        <taxon>Halobacteriales</taxon>
        <taxon>Haloferacaceae</taxon>
        <taxon>Haloferax</taxon>
    </lineage>
</organism>
<sequence length="93" mass="10068">MEQDGEYGGWSKISDSGVAIGMLVVAVWMFIDGNTLTSISLSTFGAVAVLRLQSHGVREWTDEHAWLFFALLTLLALLAIAGVYPVEPLPQST</sequence>
<evidence type="ECO:0000313" key="2">
    <source>
        <dbReference type="EMBL" id="UVE49058.1"/>
    </source>
</evidence>
<keyword evidence="1" id="KW-1133">Transmembrane helix</keyword>
<dbReference type="Proteomes" id="UP001058330">
    <property type="component" value="Chromosome"/>
</dbReference>
<keyword evidence="1" id="KW-0472">Membrane</keyword>
<feature type="transmembrane region" description="Helical" evidence="1">
    <location>
        <begin position="65"/>
        <end position="86"/>
    </location>
</feature>
<keyword evidence="3" id="KW-1185">Reference proteome</keyword>
<dbReference type="EMBL" id="CP078063">
    <property type="protein sequence ID" value="UVE49058.1"/>
    <property type="molecule type" value="Genomic_DNA"/>
</dbReference>
<evidence type="ECO:0000313" key="3">
    <source>
        <dbReference type="Proteomes" id="UP001058330"/>
    </source>
</evidence>
<feature type="transmembrane region" description="Helical" evidence="1">
    <location>
        <begin position="12"/>
        <end position="31"/>
    </location>
</feature>
<gene>
    <name evidence="2" type="ORF">KU306_08925</name>
</gene>